<keyword evidence="2" id="KW-0378">Hydrolase</keyword>
<evidence type="ECO:0000259" key="1">
    <source>
        <dbReference type="Pfam" id="PF12146"/>
    </source>
</evidence>
<dbReference type="InterPro" id="IPR022742">
    <property type="entry name" value="Hydrolase_4"/>
</dbReference>
<sequence length="283" mass="30699">MTIEARSYVDAEGVRIHFDVYSAQNPRGVVQLVHGVGEHAGRYGHVAGALTDAGFTVYAADQRGHGRTGMEQHGGDATQLGRLGPGGLRATIRTASQLTGIIRDENPDSPVVLLGHSWGSFVAQIMLNRHASDFAAAVLTGTVYRWPGYMYSGPLNKRHQHLGTTGAEWLSRDAAVSQAFFDDPLTTNESLQKLFGLTDAARLLGRPSPEMADVPILIQVGSDDILGAERSALKLVDAYRRRAGITDIELIVYEGARHEVFNETNRDEVLADTVGWLSERIPA</sequence>
<dbReference type="OrthoDB" id="9806902at2"/>
<organism evidence="2 3">
    <name type="scientific">Orlajensenia flava</name>
    <dbReference type="NCBI Taxonomy" id="2565934"/>
    <lineage>
        <taxon>Bacteria</taxon>
        <taxon>Bacillati</taxon>
        <taxon>Actinomycetota</taxon>
        <taxon>Actinomycetes</taxon>
        <taxon>Micrococcales</taxon>
        <taxon>Microbacteriaceae</taxon>
        <taxon>Orlajensenia</taxon>
    </lineage>
</organism>
<gene>
    <name evidence="2" type="ORF">E6C70_12175</name>
</gene>
<dbReference type="EMBL" id="SSSN01000009">
    <property type="protein sequence ID" value="THG32509.1"/>
    <property type="molecule type" value="Genomic_DNA"/>
</dbReference>
<accession>A0A4S4FPM4</accession>
<dbReference type="InterPro" id="IPR029058">
    <property type="entry name" value="AB_hydrolase_fold"/>
</dbReference>
<reference evidence="2 3" key="1">
    <citation type="submission" date="2019-04" db="EMBL/GenBank/DDBJ databases">
        <authorList>
            <person name="Jiang L."/>
        </authorList>
    </citation>
    <scope>NUCLEOTIDE SEQUENCE [LARGE SCALE GENOMIC DNA]</scope>
    <source>
        <strain evidence="2 3">YIM 131861</strain>
    </source>
</reference>
<dbReference type="Proteomes" id="UP000307380">
    <property type="component" value="Unassembled WGS sequence"/>
</dbReference>
<dbReference type="Gene3D" id="3.40.50.1820">
    <property type="entry name" value="alpha/beta hydrolase"/>
    <property type="match status" value="1"/>
</dbReference>
<dbReference type="AlphaFoldDB" id="A0A4S4FPM4"/>
<evidence type="ECO:0000313" key="3">
    <source>
        <dbReference type="Proteomes" id="UP000307380"/>
    </source>
</evidence>
<keyword evidence="3" id="KW-1185">Reference proteome</keyword>
<evidence type="ECO:0000313" key="2">
    <source>
        <dbReference type="EMBL" id="THG32509.1"/>
    </source>
</evidence>
<comment type="caution">
    <text evidence="2">The sequence shown here is derived from an EMBL/GenBank/DDBJ whole genome shotgun (WGS) entry which is preliminary data.</text>
</comment>
<protein>
    <submittedName>
        <fullName evidence="2">Alpha/beta hydrolase</fullName>
    </submittedName>
</protein>
<dbReference type="InterPro" id="IPR051044">
    <property type="entry name" value="MAG_DAG_Lipase"/>
</dbReference>
<feature type="domain" description="Serine aminopeptidase S33" evidence="1">
    <location>
        <begin position="24"/>
        <end position="265"/>
    </location>
</feature>
<dbReference type="SUPFAM" id="SSF53474">
    <property type="entry name" value="alpha/beta-Hydrolases"/>
    <property type="match status" value="1"/>
</dbReference>
<dbReference type="PANTHER" id="PTHR11614">
    <property type="entry name" value="PHOSPHOLIPASE-RELATED"/>
    <property type="match status" value="1"/>
</dbReference>
<proteinExistence type="predicted"/>
<name>A0A4S4FPM4_9MICO</name>
<dbReference type="Pfam" id="PF12146">
    <property type="entry name" value="Hydrolase_4"/>
    <property type="match status" value="1"/>
</dbReference>
<dbReference type="RefSeq" id="WP_136424810.1">
    <property type="nucleotide sequence ID" value="NZ_SSSN01000009.1"/>
</dbReference>
<dbReference type="GO" id="GO:0016787">
    <property type="term" value="F:hydrolase activity"/>
    <property type="evidence" value="ECO:0007669"/>
    <property type="project" value="UniProtKB-KW"/>
</dbReference>